<proteinExistence type="predicted"/>
<reference evidence="1" key="1">
    <citation type="journal article" date="2022" name="Int. J. Mol. Sci.">
        <title>Draft Genome of Tanacetum Coccineum: Genomic Comparison of Closely Related Tanacetum-Family Plants.</title>
        <authorList>
            <person name="Yamashiro T."/>
            <person name="Shiraishi A."/>
            <person name="Nakayama K."/>
            <person name="Satake H."/>
        </authorList>
    </citation>
    <scope>NUCLEOTIDE SEQUENCE</scope>
</reference>
<sequence>MQEAVVQLSVQLKYDRIREESSTANQQFLETIDDGMKKIIKEHVKKEVSKIIPKVEKFVNDRLESEDIQRSALIRTLVEAYEVTRFLLDTLWRIQSQLQRLEMVLEADDD</sequence>
<dbReference type="Proteomes" id="UP001151760">
    <property type="component" value="Unassembled WGS sequence"/>
</dbReference>
<comment type="caution">
    <text evidence="1">The sequence shown here is derived from an EMBL/GenBank/DDBJ whole genome shotgun (WGS) entry which is preliminary data.</text>
</comment>
<dbReference type="EMBL" id="BQNB010014971">
    <property type="protein sequence ID" value="GJT34513.1"/>
    <property type="molecule type" value="Genomic_DNA"/>
</dbReference>
<name>A0ABQ5D885_9ASTR</name>
<evidence type="ECO:0000313" key="1">
    <source>
        <dbReference type="EMBL" id="GJT34513.1"/>
    </source>
</evidence>
<keyword evidence="2" id="KW-1185">Reference proteome</keyword>
<gene>
    <name evidence="1" type="ORF">Tco_0924932</name>
</gene>
<protein>
    <submittedName>
        <fullName evidence="1">Uncharacterized protein</fullName>
    </submittedName>
</protein>
<organism evidence="1 2">
    <name type="scientific">Tanacetum coccineum</name>
    <dbReference type="NCBI Taxonomy" id="301880"/>
    <lineage>
        <taxon>Eukaryota</taxon>
        <taxon>Viridiplantae</taxon>
        <taxon>Streptophyta</taxon>
        <taxon>Embryophyta</taxon>
        <taxon>Tracheophyta</taxon>
        <taxon>Spermatophyta</taxon>
        <taxon>Magnoliopsida</taxon>
        <taxon>eudicotyledons</taxon>
        <taxon>Gunneridae</taxon>
        <taxon>Pentapetalae</taxon>
        <taxon>asterids</taxon>
        <taxon>campanulids</taxon>
        <taxon>Asterales</taxon>
        <taxon>Asteraceae</taxon>
        <taxon>Asteroideae</taxon>
        <taxon>Anthemideae</taxon>
        <taxon>Anthemidinae</taxon>
        <taxon>Tanacetum</taxon>
    </lineage>
</organism>
<accession>A0ABQ5D885</accession>
<evidence type="ECO:0000313" key="2">
    <source>
        <dbReference type="Proteomes" id="UP001151760"/>
    </source>
</evidence>
<reference evidence="1" key="2">
    <citation type="submission" date="2022-01" db="EMBL/GenBank/DDBJ databases">
        <authorList>
            <person name="Yamashiro T."/>
            <person name="Shiraishi A."/>
            <person name="Satake H."/>
            <person name="Nakayama K."/>
        </authorList>
    </citation>
    <scope>NUCLEOTIDE SEQUENCE</scope>
</reference>